<feature type="region of interest" description="Disordered" evidence="1">
    <location>
        <begin position="79"/>
        <end position="105"/>
    </location>
</feature>
<reference evidence="3" key="1">
    <citation type="journal article" date="2022" name="Int. J. Mol. Sci.">
        <title>Draft Genome of Tanacetum Coccineum: Genomic Comparison of Closely Related Tanacetum-Family Plants.</title>
        <authorList>
            <person name="Yamashiro T."/>
            <person name="Shiraishi A."/>
            <person name="Nakayama K."/>
            <person name="Satake H."/>
        </authorList>
    </citation>
    <scope>NUCLEOTIDE SEQUENCE</scope>
</reference>
<sequence length="613" mass="69685">MNEPIVSEPIVKKPVVKTSEAKASADKTKAVMKNNGAPIIKDWVSDSEEEDMPQAKFQKKTVKPSFAKIEFVKSKEQVKSPRKTIVKQGDQNRQNTHTPRGNQRNWNNIMSQRLESNFEMINKACYVCGSFDHLQNMVPKAVLMRYVLVSITTVRPVNTAQPRTTVNSARPMINVFNKAHLTVRRPINNKIATKNSNFNKRVNTVSGKNVNAARPKAVLNVVKGNQVNAVKASACWVWKPKTKIQVSDGLGPQKRLIFLPYVKGTPQQDLKDKGVIDSGCSRHMIGNMSRLTDFEEIDGGYVAFGVEWKSVLQDYILLPLWTADLPFSQISKSSPDAGFKPSNDDEKKVTKEPGKEGGDQIMFDDEEPKKVIHALKDPSWIEAMQDKLLQFKLQKVWTLVDLPNDNRVIGTKWVYKNKKDERGIVIKNKARLVAQRYTQEEEIDYDEVFAPVARIKAIRLFLAHASFKDFVVYQMDVKSSFLYGKIEEEVYVCQPPGFEDPYFLNRVYKVEKALMDCIKLQELVQKNGTSVTKMYVLVTTEEKTNKKNDVKARSLLLMALPNEHQLTFSQYPDAKTMFLPLKHDLELMLLGINLLPLLKVNAARHKLTTAGER</sequence>
<dbReference type="Pfam" id="PF07727">
    <property type="entry name" value="RVT_2"/>
    <property type="match status" value="1"/>
</dbReference>
<evidence type="ECO:0000259" key="2">
    <source>
        <dbReference type="Pfam" id="PF07727"/>
    </source>
</evidence>
<evidence type="ECO:0000313" key="4">
    <source>
        <dbReference type="Proteomes" id="UP001151760"/>
    </source>
</evidence>
<reference evidence="3" key="2">
    <citation type="submission" date="2022-01" db="EMBL/GenBank/DDBJ databases">
        <authorList>
            <person name="Yamashiro T."/>
            <person name="Shiraishi A."/>
            <person name="Satake H."/>
            <person name="Nakayama K."/>
        </authorList>
    </citation>
    <scope>NUCLEOTIDE SEQUENCE</scope>
</reference>
<feature type="domain" description="Reverse transcriptase Ty1/copia-type" evidence="2">
    <location>
        <begin position="395"/>
        <end position="515"/>
    </location>
</feature>
<feature type="compositionally biased region" description="Basic and acidic residues" evidence="1">
    <location>
        <begin position="342"/>
        <end position="358"/>
    </location>
</feature>
<dbReference type="InterPro" id="IPR013103">
    <property type="entry name" value="RVT_2"/>
</dbReference>
<dbReference type="Proteomes" id="UP001151760">
    <property type="component" value="Unassembled WGS sequence"/>
</dbReference>
<comment type="caution">
    <text evidence="3">The sequence shown here is derived from an EMBL/GenBank/DDBJ whole genome shotgun (WGS) entry which is preliminary data.</text>
</comment>
<evidence type="ECO:0000256" key="1">
    <source>
        <dbReference type="SAM" id="MobiDB-lite"/>
    </source>
</evidence>
<feature type="compositionally biased region" description="Polar residues" evidence="1">
    <location>
        <begin position="89"/>
        <end position="105"/>
    </location>
</feature>
<name>A0ABQ4YG86_9ASTR</name>
<keyword evidence="4" id="KW-1185">Reference proteome</keyword>
<organism evidence="3 4">
    <name type="scientific">Tanacetum coccineum</name>
    <dbReference type="NCBI Taxonomy" id="301880"/>
    <lineage>
        <taxon>Eukaryota</taxon>
        <taxon>Viridiplantae</taxon>
        <taxon>Streptophyta</taxon>
        <taxon>Embryophyta</taxon>
        <taxon>Tracheophyta</taxon>
        <taxon>Spermatophyta</taxon>
        <taxon>Magnoliopsida</taxon>
        <taxon>eudicotyledons</taxon>
        <taxon>Gunneridae</taxon>
        <taxon>Pentapetalae</taxon>
        <taxon>asterids</taxon>
        <taxon>campanulids</taxon>
        <taxon>Asterales</taxon>
        <taxon>Asteraceae</taxon>
        <taxon>Asteroideae</taxon>
        <taxon>Anthemideae</taxon>
        <taxon>Anthemidinae</taxon>
        <taxon>Tanacetum</taxon>
    </lineage>
</organism>
<feature type="region of interest" description="Disordered" evidence="1">
    <location>
        <begin position="333"/>
        <end position="363"/>
    </location>
</feature>
<dbReference type="EMBL" id="BQNB010010341">
    <property type="protein sequence ID" value="GJS75976.1"/>
    <property type="molecule type" value="Genomic_DNA"/>
</dbReference>
<evidence type="ECO:0000313" key="3">
    <source>
        <dbReference type="EMBL" id="GJS75976.1"/>
    </source>
</evidence>
<proteinExistence type="predicted"/>
<gene>
    <name evidence="3" type="ORF">Tco_0725857</name>
</gene>
<protein>
    <submittedName>
        <fullName evidence="3">Retrovirus-related pol polyprotein from transposon TNT 1-94</fullName>
    </submittedName>
</protein>
<accession>A0ABQ4YG86</accession>